<evidence type="ECO:0000313" key="2">
    <source>
        <dbReference type="EMBL" id="CAD7697803.1"/>
    </source>
</evidence>
<gene>
    <name evidence="2" type="ORF">OSTQU699_LOCUS3164</name>
</gene>
<name>A0A8S1IUK6_9CHLO</name>
<dbReference type="AlphaFoldDB" id="A0A8S1IUK6"/>
<dbReference type="SUPFAM" id="SSF52047">
    <property type="entry name" value="RNI-like"/>
    <property type="match status" value="1"/>
</dbReference>
<evidence type="ECO:0000313" key="3">
    <source>
        <dbReference type="Proteomes" id="UP000708148"/>
    </source>
</evidence>
<sequence>MLPSQSPICTTAFQLLSVTAFLRCLKLEHCPAVSEGPLLLFLAHCVNLEVLSLRRNVQVGISTFTEALFSMPTLRVLLMGGTGMEDGACACDTWTKPMEGLQNLRKIEVPYNCMKITAWLGCHFVPWVEITHSCGGD</sequence>
<dbReference type="Gene3D" id="3.80.10.10">
    <property type="entry name" value="Ribonuclease Inhibitor"/>
    <property type="match status" value="1"/>
</dbReference>
<dbReference type="InterPro" id="IPR032675">
    <property type="entry name" value="LRR_dom_sf"/>
</dbReference>
<dbReference type="Proteomes" id="UP000708148">
    <property type="component" value="Unassembled WGS sequence"/>
</dbReference>
<comment type="caution">
    <text evidence="2">The sequence shown here is derived from an EMBL/GenBank/DDBJ whole genome shotgun (WGS) entry which is preliminary data.</text>
</comment>
<dbReference type="GO" id="GO:0005930">
    <property type="term" value="C:axoneme"/>
    <property type="evidence" value="ECO:0007669"/>
    <property type="project" value="UniProtKB-SubCell"/>
</dbReference>
<protein>
    <submittedName>
        <fullName evidence="2">Uncharacterized protein</fullName>
    </submittedName>
</protein>
<evidence type="ECO:0000256" key="1">
    <source>
        <dbReference type="ARBA" id="ARBA00004430"/>
    </source>
</evidence>
<keyword evidence="3" id="KW-1185">Reference proteome</keyword>
<accession>A0A8S1IUK6</accession>
<reference evidence="2" key="1">
    <citation type="submission" date="2020-12" db="EMBL/GenBank/DDBJ databases">
        <authorList>
            <person name="Iha C."/>
        </authorList>
    </citation>
    <scope>NUCLEOTIDE SEQUENCE</scope>
</reference>
<comment type="subcellular location">
    <subcellularLocation>
        <location evidence="1">Cytoplasm</location>
        <location evidence="1">Cytoskeleton</location>
        <location evidence="1">Cilium axoneme</location>
    </subcellularLocation>
</comment>
<proteinExistence type="predicted"/>
<organism evidence="2 3">
    <name type="scientific">Ostreobium quekettii</name>
    <dbReference type="NCBI Taxonomy" id="121088"/>
    <lineage>
        <taxon>Eukaryota</taxon>
        <taxon>Viridiplantae</taxon>
        <taxon>Chlorophyta</taxon>
        <taxon>core chlorophytes</taxon>
        <taxon>Ulvophyceae</taxon>
        <taxon>TCBD clade</taxon>
        <taxon>Bryopsidales</taxon>
        <taxon>Ostreobineae</taxon>
        <taxon>Ostreobiaceae</taxon>
        <taxon>Ostreobium</taxon>
    </lineage>
</organism>
<dbReference type="EMBL" id="CAJHUC010000713">
    <property type="protein sequence ID" value="CAD7697803.1"/>
    <property type="molecule type" value="Genomic_DNA"/>
</dbReference>